<dbReference type="InterPro" id="IPR038586">
    <property type="entry name" value="Tctex-1-like_sf"/>
</dbReference>
<dbReference type="Pfam" id="PF03645">
    <property type="entry name" value="Tctex-1"/>
    <property type="match status" value="1"/>
</dbReference>
<dbReference type="PANTHER" id="PTHR21255">
    <property type="entry name" value="T-COMPLEX-ASSOCIATED-TESTIS-EXPRESSED 1/ DYNEIN LIGHT CHAIN"/>
    <property type="match status" value="1"/>
</dbReference>
<organism evidence="2 3">
    <name type="scientific">Emericellopsis atlantica</name>
    <dbReference type="NCBI Taxonomy" id="2614577"/>
    <lineage>
        <taxon>Eukaryota</taxon>
        <taxon>Fungi</taxon>
        <taxon>Dikarya</taxon>
        <taxon>Ascomycota</taxon>
        <taxon>Pezizomycotina</taxon>
        <taxon>Sordariomycetes</taxon>
        <taxon>Hypocreomycetidae</taxon>
        <taxon>Hypocreales</taxon>
        <taxon>Bionectriaceae</taxon>
        <taxon>Emericellopsis</taxon>
    </lineage>
</organism>
<dbReference type="Gene3D" id="3.30.1140.40">
    <property type="entry name" value="Tctex-1"/>
    <property type="match status" value="1"/>
</dbReference>
<comment type="caution">
    <text evidence="2">The sequence shown here is derived from an EMBL/GenBank/DDBJ whole genome shotgun (WGS) entry which is preliminary data.</text>
</comment>
<dbReference type="Proteomes" id="UP000887229">
    <property type="component" value="Unassembled WGS sequence"/>
</dbReference>
<name>A0A9P7ZM37_9HYPO</name>
<reference evidence="2" key="1">
    <citation type="journal article" date="2021" name="IMA Fungus">
        <title>Genomic characterization of three marine fungi, including Emericellopsis atlantica sp. nov. with signatures of a generalist lifestyle and marine biomass degradation.</title>
        <authorList>
            <person name="Hagestad O.C."/>
            <person name="Hou L."/>
            <person name="Andersen J.H."/>
            <person name="Hansen E.H."/>
            <person name="Altermark B."/>
            <person name="Li C."/>
            <person name="Kuhnert E."/>
            <person name="Cox R.J."/>
            <person name="Crous P.W."/>
            <person name="Spatafora J.W."/>
            <person name="Lail K."/>
            <person name="Amirebrahimi M."/>
            <person name="Lipzen A."/>
            <person name="Pangilinan J."/>
            <person name="Andreopoulos W."/>
            <person name="Hayes R.D."/>
            <person name="Ng V."/>
            <person name="Grigoriev I.V."/>
            <person name="Jackson S.A."/>
            <person name="Sutton T.D.S."/>
            <person name="Dobson A.D.W."/>
            <person name="Rama T."/>
        </authorList>
    </citation>
    <scope>NUCLEOTIDE SEQUENCE</scope>
    <source>
        <strain evidence="2">TS7</strain>
    </source>
</reference>
<dbReference type="GO" id="GO:0045505">
    <property type="term" value="F:dynein intermediate chain binding"/>
    <property type="evidence" value="ECO:0007669"/>
    <property type="project" value="TreeGrafter"/>
</dbReference>
<feature type="region of interest" description="Disordered" evidence="1">
    <location>
        <begin position="87"/>
        <end position="106"/>
    </location>
</feature>
<dbReference type="GO" id="GO:0005737">
    <property type="term" value="C:cytoplasm"/>
    <property type="evidence" value="ECO:0007669"/>
    <property type="project" value="TreeGrafter"/>
</dbReference>
<dbReference type="AlphaFoldDB" id="A0A9P7ZM37"/>
<dbReference type="OrthoDB" id="10059120at2759"/>
<dbReference type="InterPro" id="IPR005334">
    <property type="entry name" value="Tctex-1-like"/>
</dbReference>
<keyword evidence="3" id="KW-1185">Reference proteome</keyword>
<dbReference type="GeneID" id="70295871"/>
<dbReference type="GO" id="GO:0007018">
    <property type="term" value="P:microtubule-based movement"/>
    <property type="evidence" value="ECO:0007669"/>
    <property type="project" value="TreeGrafter"/>
</dbReference>
<sequence>MATTTSAPLPVPETRLKQIVDDVCDAVLEPAEYYDHSKVDVWNSTIINSLLKAVVAEATPEGATGASYKIACNSVIVQHLVPTSALNKPRGGTDAKGTESNVPTTGRRGMHNAVGAYWDESKDGMWVRKYPGGERKGLDVIITLIWIAI</sequence>
<dbReference type="PANTHER" id="PTHR21255:SF4">
    <property type="entry name" value="DYNEIN LIGHT CHAIN TCTEX-TYPE"/>
    <property type="match status" value="1"/>
</dbReference>
<dbReference type="RefSeq" id="XP_046118543.1">
    <property type="nucleotide sequence ID" value="XM_046264968.1"/>
</dbReference>
<evidence type="ECO:0000313" key="2">
    <source>
        <dbReference type="EMBL" id="KAG9254619.1"/>
    </source>
</evidence>
<proteinExistence type="predicted"/>
<dbReference type="GO" id="GO:0005868">
    <property type="term" value="C:cytoplasmic dynein complex"/>
    <property type="evidence" value="ECO:0007669"/>
    <property type="project" value="TreeGrafter"/>
</dbReference>
<evidence type="ECO:0000256" key="1">
    <source>
        <dbReference type="SAM" id="MobiDB-lite"/>
    </source>
</evidence>
<evidence type="ECO:0000313" key="3">
    <source>
        <dbReference type="Proteomes" id="UP000887229"/>
    </source>
</evidence>
<gene>
    <name evidence="2" type="ORF">F5Z01DRAFT_673770</name>
</gene>
<protein>
    <submittedName>
        <fullName evidence="2">Tctex-1</fullName>
    </submittedName>
</protein>
<accession>A0A9P7ZM37</accession>
<dbReference type="EMBL" id="MU251253">
    <property type="protein sequence ID" value="KAG9254619.1"/>
    <property type="molecule type" value="Genomic_DNA"/>
</dbReference>